<evidence type="ECO:0000313" key="3">
    <source>
        <dbReference type="Proteomes" id="UP001597191"/>
    </source>
</evidence>
<comment type="caution">
    <text evidence="2">The sequence shown here is derived from an EMBL/GenBank/DDBJ whole genome shotgun (WGS) entry which is preliminary data.</text>
</comment>
<dbReference type="EMBL" id="JBHTOH010000085">
    <property type="protein sequence ID" value="MFD1411692.1"/>
    <property type="molecule type" value="Genomic_DNA"/>
</dbReference>
<organism evidence="2 3">
    <name type="scientific">Lapidilactobacillus gannanensis</name>
    <dbReference type="NCBI Taxonomy" id="2486002"/>
    <lineage>
        <taxon>Bacteria</taxon>
        <taxon>Bacillati</taxon>
        <taxon>Bacillota</taxon>
        <taxon>Bacilli</taxon>
        <taxon>Lactobacillales</taxon>
        <taxon>Lactobacillaceae</taxon>
        <taxon>Lapidilactobacillus</taxon>
    </lineage>
</organism>
<evidence type="ECO:0000256" key="1">
    <source>
        <dbReference type="SAM" id="Phobius"/>
    </source>
</evidence>
<keyword evidence="1" id="KW-1133">Transmembrane helix</keyword>
<dbReference type="RefSeq" id="WP_125650295.1">
    <property type="nucleotide sequence ID" value="NZ_JBHTOH010000085.1"/>
</dbReference>
<sequence>MFFRGSHDLEQDWKIIRNWLLISSLLLVGLCCYQPTQAAQAAIVKIDKLITIKTSNQTVTQQTAPLAGVHYQLQAVTPTNSQRQPQVSDPQSYRISIGSRLFTVTLITDQAGHAIYRNDSLSAGYYLLSEQVSTSVPKPATPVLIYFADHGLAGAANDEFDYVPKSGLTSAAKSPATITSSPATGNSANELGPNAKIMQSSGHVLPSWLILVFGGTFLLAIGGVVFKPARQKNS</sequence>
<evidence type="ECO:0000313" key="2">
    <source>
        <dbReference type="EMBL" id="MFD1411692.1"/>
    </source>
</evidence>
<accession>A0ABW4BRS9</accession>
<evidence type="ECO:0008006" key="4">
    <source>
        <dbReference type="Google" id="ProtNLM"/>
    </source>
</evidence>
<keyword evidence="3" id="KW-1185">Reference proteome</keyword>
<reference evidence="3" key="1">
    <citation type="journal article" date="2019" name="Int. J. Syst. Evol. Microbiol.">
        <title>The Global Catalogue of Microorganisms (GCM) 10K type strain sequencing project: providing services to taxonomists for standard genome sequencing and annotation.</title>
        <authorList>
            <consortium name="The Broad Institute Genomics Platform"/>
            <consortium name="The Broad Institute Genome Sequencing Center for Infectious Disease"/>
            <person name="Wu L."/>
            <person name="Ma J."/>
        </authorList>
    </citation>
    <scope>NUCLEOTIDE SEQUENCE [LARGE SCALE GENOMIC DNA]</scope>
    <source>
        <strain evidence="3">CCM 8937</strain>
    </source>
</reference>
<proteinExistence type="predicted"/>
<keyword evidence="1" id="KW-0812">Transmembrane</keyword>
<gene>
    <name evidence="2" type="ORF">ACFQ4R_08855</name>
</gene>
<keyword evidence="1" id="KW-0472">Membrane</keyword>
<feature type="transmembrane region" description="Helical" evidence="1">
    <location>
        <begin position="205"/>
        <end position="226"/>
    </location>
</feature>
<name>A0ABW4BRS9_9LACO</name>
<protein>
    <recommendedName>
        <fullName evidence="4">Gram-positive pilin subunit D1 N-terminal domain-containing protein</fullName>
    </recommendedName>
</protein>
<dbReference type="Proteomes" id="UP001597191">
    <property type="component" value="Unassembled WGS sequence"/>
</dbReference>